<dbReference type="EMBL" id="RQHV01000027">
    <property type="protein sequence ID" value="TGN13734.1"/>
    <property type="molecule type" value="Genomic_DNA"/>
</dbReference>
<dbReference type="OrthoDB" id="314615at2"/>
<name>A0A4R9LWI1_9LEPT</name>
<organism evidence="1 2">
    <name type="scientific">Leptospira ilyithenensis</name>
    <dbReference type="NCBI Taxonomy" id="2484901"/>
    <lineage>
        <taxon>Bacteria</taxon>
        <taxon>Pseudomonadati</taxon>
        <taxon>Spirochaetota</taxon>
        <taxon>Spirochaetia</taxon>
        <taxon>Leptospirales</taxon>
        <taxon>Leptospiraceae</taxon>
        <taxon>Leptospira</taxon>
    </lineage>
</organism>
<comment type="caution">
    <text evidence="1">The sequence shown here is derived from an EMBL/GenBank/DDBJ whole genome shotgun (WGS) entry which is preliminary data.</text>
</comment>
<dbReference type="Proteomes" id="UP000298264">
    <property type="component" value="Unassembled WGS sequence"/>
</dbReference>
<evidence type="ECO:0000313" key="2">
    <source>
        <dbReference type="Proteomes" id="UP000298264"/>
    </source>
</evidence>
<protein>
    <submittedName>
        <fullName evidence="1">Uncharacterized protein</fullName>
    </submittedName>
</protein>
<accession>A0A4R9LWI1</accession>
<keyword evidence="2" id="KW-1185">Reference proteome</keyword>
<reference evidence="1" key="1">
    <citation type="journal article" date="2019" name="PLoS Negl. Trop. Dis.">
        <title>Revisiting the worldwide diversity of Leptospira species in the environment.</title>
        <authorList>
            <person name="Vincent A.T."/>
            <person name="Schiettekatte O."/>
            <person name="Bourhy P."/>
            <person name="Veyrier F.J."/>
            <person name="Picardeau M."/>
        </authorList>
    </citation>
    <scope>NUCLEOTIDE SEQUENCE [LARGE SCALE GENOMIC DNA]</scope>
    <source>
        <strain evidence="1">201400974</strain>
    </source>
</reference>
<dbReference type="AlphaFoldDB" id="A0A4R9LWI1"/>
<gene>
    <name evidence="1" type="ORF">EHS11_03590</name>
</gene>
<evidence type="ECO:0000313" key="1">
    <source>
        <dbReference type="EMBL" id="TGN13734.1"/>
    </source>
</evidence>
<proteinExistence type="predicted"/>
<sequence>MQLSKYCSAIFLLCLCTCKSAEKDPNDPLKNSKKLIKEGHSSLFLQGALPVKGTSIKFIPPGEEAEIFILGRRVGFAKEEFSKSWKRAAESVVIIKDGTKFSLSMANDIDDKGNEAVQLLQKELTQPGIYIMQESVAKSKGVTGASWQKGKQAHDDIIKESETLRKEWDEWANEVLKEDNTPVEKDSGLKKRMTGYKNTFNGAFSSFVQGYVDIDDSFKSAWNESFTEVSGGGWKSAFNDVGEVRSKVSKQVKEAWQETVFSYGKDTKNGLRDASKDIESIADGEGFSFSLLKAFAKTTKALFYDGMIEPVGKIGVLSIGYIGINGVVYPATIATVTAGTGVYFLAETFTVAGKGIVYIVAPNLKLALGALLGSTEFVTYESYHSLKAGGQTSAKLIKKSSGYSAKGAAIVTEKSGKYILAPASLAGISTSQALVGGGVALGGVTAGGMVATSSFAAQTATFATTKTAAIATGTTGTIASFGLGASYGIYQVTKAVGVPTGVALGSGVVMSYEMTAQLSAHSVLAVSDCSYLVLSMEGGKWVVYGVKDVTNKANGLLVGAVVDLDQAKKEGSVIVKVPLEKDEADKIFEPKKKN</sequence>